<organism evidence="2 3">
    <name type="scientific">Streptomyces acidicola</name>
    <dbReference type="NCBI Taxonomy" id="2596892"/>
    <lineage>
        <taxon>Bacteria</taxon>
        <taxon>Bacillati</taxon>
        <taxon>Actinomycetota</taxon>
        <taxon>Actinomycetes</taxon>
        <taxon>Kitasatosporales</taxon>
        <taxon>Streptomycetaceae</taxon>
        <taxon>Streptomyces</taxon>
    </lineage>
</organism>
<name>A0A5N8WSM9_9ACTN</name>
<evidence type="ECO:0000259" key="1">
    <source>
        <dbReference type="Pfam" id="PF04149"/>
    </source>
</evidence>
<sequence>MTDASTTIQFSSAVWLKSSYSAANNECVEVAFHSRLASIRDSKALQRGKLTVSRDAFAAFIERLKAPEDIHRVL</sequence>
<dbReference type="Proteomes" id="UP000373149">
    <property type="component" value="Unassembled WGS sequence"/>
</dbReference>
<reference evidence="2 3" key="1">
    <citation type="submission" date="2019-09" db="EMBL/GenBank/DDBJ databases">
        <authorList>
            <person name="Duangmal K."/>
            <person name="Teo W.F.A."/>
            <person name="Lipun K."/>
        </authorList>
    </citation>
    <scope>NUCLEOTIDE SEQUENCE [LARGE SCALE GENOMIC DNA]</scope>
    <source>
        <strain evidence="2 3">K1PN6</strain>
    </source>
</reference>
<keyword evidence="3" id="KW-1185">Reference proteome</keyword>
<evidence type="ECO:0000313" key="3">
    <source>
        <dbReference type="Proteomes" id="UP000373149"/>
    </source>
</evidence>
<evidence type="ECO:0000313" key="2">
    <source>
        <dbReference type="EMBL" id="MPY50289.1"/>
    </source>
</evidence>
<comment type="caution">
    <text evidence="2">The sequence shown here is derived from an EMBL/GenBank/DDBJ whole genome shotgun (WGS) entry which is preliminary data.</text>
</comment>
<proteinExistence type="predicted"/>
<accession>A0A5N8WSM9</accession>
<dbReference type="InterPro" id="IPR007278">
    <property type="entry name" value="DUF397"/>
</dbReference>
<dbReference type="Pfam" id="PF04149">
    <property type="entry name" value="DUF397"/>
    <property type="match status" value="1"/>
</dbReference>
<gene>
    <name evidence="2" type="ORF">FPZ41_17620</name>
</gene>
<dbReference type="AlphaFoldDB" id="A0A5N8WSM9"/>
<feature type="domain" description="DUF397" evidence="1">
    <location>
        <begin position="13"/>
        <end position="65"/>
    </location>
</feature>
<dbReference type="EMBL" id="VMNX01000058">
    <property type="protein sequence ID" value="MPY50289.1"/>
    <property type="molecule type" value="Genomic_DNA"/>
</dbReference>
<dbReference type="RefSeq" id="WP_152863705.1">
    <property type="nucleotide sequence ID" value="NZ_VMNX01000058.1"/>
</dbReference>
<protein>
    <submittedName>
        <fullName evidence="2">DUF397 domain-containing protein</fullName>
    </submittedName>
</protein>